<dbReference type="RefSeq" id="WP_056459922.1">
    <property type="nucleotide sequence ID" value="NZ_FOPM01000007.1"/>
</dbReference>
<protein>
    <submittedName>
        <fullName evidence="1">Uncharacterized protein</fullName>
    </submittedName>
</protein>
<evidence type="ECO:0000313" key="2">
    <source>
        <dbReference type="Proteomes" id="UP000199229"/>
    </source>
</evidence>
<sequence length="332" mass="36951">MMVATERLPADPIQRHAALRNYFCDKDASAVRTPEGWALALSWPGDPDRHVDPGLDAGLRWWGDVRREDMATARRRTSRLLRTLYDSWTLASWSEWLARRPDRTAGLVTILHVDDHRDLGSPRLGGKGTPWLDLISERTCDLHEPSSVAAAIESGAIGMGSFMTPFLLDVPQAEVRHLCQPPKGKRTEDYLFRPTDVPDTLLAPGTLRPGIELVPAEPGTGPGRWRTTPSVDDWLADIDGGPILLHVDMDYFCNRYDGDSDWGDRELRLDPPPEMIDHKIDEVVGALDAKGLAGRIEDVVIAFSPGFFPAEHWGRADERLTQGLGLDAERRG</sequence>
<reference evidence="2" key="1">
    <citation type="submission" date="2016-10" db="EMBL/GenBank/DDBJ databases">
        <authorList>
            <person name="Varghese N."/>
            <person name="Submissions S."/>
        </authorList>
    </citation>
    <scope>NUCLEOTIDE SEQUENCE [LARGE SCALE GENOMIC DNA]</scope>
    <source>
        <strain evidence="2">Gh-105</strain>
    </source>
</reference>
<proteinExistence type="predicted"/>
<dbReference type="Proteomes" id="UP000199229">
    <property type="component" value="Unassembled WGS sequence"/>
</dbReference>
<accession>A0A1I2TNC1</accession>
<name>A0A1I2TNC1_9HYPH</name>
<dbReference type="AlphaFoldDB" id="A0A1I2TNC1"/>
<keyword evidence="2" id="KW-1185">Reference proteome</keyword>
<organism evidence="1 2">
    <name type="scientific">Methylobacterium gossipiicola</name>
    <dbReference type="NCBI Taxonomy" id="582675"/>
    <lineage>
        <taxon>Bacteria</taxon>
        <taxon>Pseudomonadati</taxon>
        <taxon>Pseudomonadota</taxon>
        <taxon>Alphaproteobacteria</taxon>
        <taxon>Hyphomicrobiales</taxon>
        <taxon>Methylobacteriaceae</taxon>
        <taxon>Methylobacterium</taxon>
    </lineage>
</organism>
<evidence type="ECO:0000313" key="1">
    <source>
        <dbReference type="EMBL" id="SFG66303.1"/>
    </source>
</evidence>
<gene>
    <name evidence="1" type="ORF">SAMN05192565_107229</name>
</gene>
<dbReference type="STRING" id="582675.SAMN05192565_107229"/>
<dbReference type="OrthoDB" id="581720at2"/>
<dbReference type="EMBL" id="FOPM01000007">
    <property type="protein sequence ID" value="SFG66303.1"/>
    <property type="molecule type" value="Genomic_DNA"/>
</dbReference>